<dbReference type="InterPro" id="IPR036188">
    <property type="entry name" value="FAD/NAD-bd_sf"/>
</dbReference>
<dbReference type="Gene3D" id="3.50.50.60">
    <property type="entry name" value="FAD/NAD(P)-binding domain"/>
    <property type="match status" value="2"/>
</dbReference>
<dbReference type="PRINTS" id="PR00368">
    <property type="entry name" value="FADPNR"/>
</dbReference>
<dbReference type="EMBL" id="JAAZNL010000019">
    <property type="protein sequence ID" value="NMB69925.1"/>
    <property type="molecule type" value="Genomic_DNA"/>
</dbReference>
<accession>A0A7X9DKM2</accession>
<dbReference type="PROSITE" id="PS51257">
    <property type="entry name" value="PROKAR_LIPOPROTEIN"/>
    <property type="match status" value="1"/>
</dbReference>
<evidence type="ECO:0000259" key="1">
    <source>
        <dbReference type="Pfam" id="PF21688"/>
    </source>
</evidence>
<dbReference type="SUPFAM" id="SSF51905">
    <property type="entry name" value="FAD/NAD(P)-binding domain"/>
    <property type="match status" value="1"/>
</dbReference>
<dbReference type="Proteomes" id="UP000526033">
    <property type="component" value="Unassembled WGS sequence"/>
</dbReference>
<evidence type="ECO:0000313" key="2">
    <source>
        <dbReference type="EMBL" id="NMB69925.1"/>
    </source>
</evidence>
<evidence type="ECO:0000313" key="3">
    <source>
        <dbReference type="Proteomes" id="UP000526033"/>
    </source>
</evidence>
<dbReference type="Pfam" id="PF21688">
    <property type="entry name" value="FAD-depend_C"/>
    <property type="match status" value="1"/>
</dbReference>
<feature type="domain" description="FAD-dependent protein C-terminal" evidence="1">
    <location>
        <begin position="220"/>
        <end position="399"/>
    </location>
</feature>
<gene>
    <name evidence="2" type="ORF">GYA27_01875</name>
</gene>
<dbReference type="AlphaFoldDB" id="A0A7X9DKM2"/>
<organism evidence="2 3">
    <name type="scientific">candidate division WWE3 bacterium</name>
    <dbReference type="NCBI Taxonomy" id="2053526"/>
    <lineage>
        <taxon>Bacteria</taxon>
        <taxon>Katanobacteria</taxon>
    </lineage>
</organism>
<dbReference type="PANTHER" id="PTHR43106">
    <property type="entry name" value="DEHYDROGENASE-RELATED"/>
    <property type="match status" value="1"/>
</dbReference>
<dbReference type="InterPro" id="IPR049516">
    <property type="entry name" value="FAD-depend_C"/>
</dbReference>
<dbReference type="PANTHER" id="PTHR43106:SF1">
    <property type="entry name" value="DEHYDROGENASE-RELATED"/>
    <property type="match status" value="1"/>
</dbReference>
<dbReference type="PIRSF" id="PIRSF038984">
    <property type="entry name" value="FAD_binding_protein"/>
    <property type="match status" value="1"/>
</dbReference>
<dbReference type="InterPro" id="IPR028348">
    <property type="entry name" value="FAD-binding_protein"/>
</dbReference>
<sequence>MPEPKEYDLLIVGAGPAGMFACYELVNKNPKLKIGLIDMGNRVEKRTSKDVMSGFGGAGTYSDGKLHFTPKLSHERAFDVITPDEYQTILDKVEVIFNDFGVNAETFPKNPEVVEEFESQAQRYEIELIVRKAKHVGTDNLKNVIKKIQDYLEAKKVDIITNTKVEDLIIENGKYKGLITDKGSFYSKKVLLCPGRIMARWLQEISNKHKIEYKYGMVEVGVRVEFPAGIMKKHADSLYEIVYKVRTNTYDDIVRTFCSCPNGLVATESYQNYVCVNGHSNSDHKSPNSNFAFVVEVNLTEPVENSIQYAQSIAQLASTIGGGKPIIQRLADLKKGRRSTWSRIKKSLITPSLTDVTPGDISMALPHRIVTDIIEGLERLDLVMPGINAGSTLLYAPEVKFRSSKIKTTKGMETVIKNIFVAGDGCGISGTITGAAATGIMAARGILGEY</sequence>
<comment type="caution">
    <text evidence="2">The sequence shown here is derived from an EMBL/GenBank/DDBJ whole genome shotgun (WGS) entry which is preliminary data.</text>
</comment>
<protein>
    <submittedName>
        <fullName evidence="2">FAD-dependent oxidoreductase</fullName>
    </submittedName>
</protein>
<proteinExistence type="predicted"/>
<name>A0A7X9DKM2_UNCKA</name>
<reference evidence="2 3" key="1">
    <citation type="journal article" date="2020" name="Biotechnol. Biofuels">
        <title>New insights from the biogas microbiome by comprehensive genome-resolved metagenomics of nearly 1600 species originating from multiple anaerobic digesters.</title>
        <authorList>
            <person name="Campanaro S."/>
            <person name="Treu L."/>
            <person name="Rodriguez-R L.M."/>
            <person name="Kovalovszki A."/>
            <person name="Ziels R.M."/>
            <person name="Maus I."/>
            <person name="Zhu X."/>
            <person name="Kougias P.G."/>
            <person name="Basile A."/>
            <person name="Luo G."/>
            <person name="Schluter A."/>
            <person name="Konstantinidis K.T."/>
            <person name="Angelidaki I."/>
        </authorList>
    </citation>
    <scope>NUCLEOTIDE SEQUENCE [LARGE SCALE GENOMIC DNA]</scope>
    <source>
        <strain evidence="2">AS27yjCOA_165</strain>
    </source>
</reference>